<dbReference type="CDD" id="cd03181">
    <property type="entry name" value="GST_C_EF1Bgamma_like"/>
    <property type="match status" value="1"/>
</dbReference>
<dbReference type="Gene3D" id="3.40.30.10">
    <property type="entry name" value="Glutaredoxin"/>
    <property type="match status" value="1"/>
</dbReference>
<dbReference type="PANTHER" id="PTHR43986:SF1">
    <property type="entry name" value="ELONGATION FACTOR 1-GAMMA"/>
    <property type="match status" value="1"/>
</dbReference>
<feature type="domain" description="GST C-terminal" evidence="8">
    <location>
        <begin position="89"/>
        <end position="224"/>
    </location>
</feature>
<dbReference type="SUPFAM" id="SSF47616">
    <property type="entry name" value="GST C-terminal domain-like"/>
    <property type="match status" value="1"/>
</dbReference>
<keyword evidence="3 4" id="KW-0648">Protein biosynthesis</keyword>
<dbReference type="Gene3D" id="1.20.1050.10">
    <property type="match status" value="1"/>
</dbReference>
<dbReference type="Proteomes" id="UP000191285">
    <property type="component" value="Unassembled WGS sequence"/>
</dbReference>
<feature type="domain" description="EF-1-gamma C-terminal" evidence="6">
    <location>
        <begin position="244"/>
        <end position="404"/>
    </location>
</feature>
<dbReference type="PROSITE" id="PS50404">
    <property type="entry name" value="GST_NTER"/>
    <property type="match status" value="1"/>
</dbReference>
<dbReference type="InterPro" id="IPR050802">
    <property type="entry name" value="EF-GSTs"/>
</dbReference>
<dbReference type="InterPro" id="IPR001662">
    <property type="entry name" value="EF1B_G_C"/>
</dbReference>
<evidence type="ECO:0000256" key="5">
    <source>
        <dbReference type="SAM" id="MobiDB-lite"/>
    </source>
</evidence>
<dbReference type="AlphaFoldDB" id="A0A1V6T7C7"/>
<dbReference type="InterPro" id="IPR004045">
    <property type="entry name" value="Glutathione_S-Trfase_N"/>
</dbReference>
<organism evidence="9 10">
    <name type="scientific">Penicillium steckii</name>
    <dbReference type="NCBI Taxonomy" id="303698"/>
    <lineage>
        <taxon>Eukaryota</taxon>
        <taxon>Fungi</taxon>
        <taxon>Dikarya</taxon>
        <taxon>Ascomycota</taxon>
        <taxon>Pezizomycotina</taxon>
        <taxon>Eurotiomycetes</taxon>
        <taxon>Eurotiomycetidae</taxon>
        <taxon>Eurotiales</taxon>
        <taxon>Aspergillaceae</taxon>
        <taxon>Penicillium</taxon>
    </lineage>
</organism>
<protein>
    <recommendedName>
        <fullName evidence="11">Elongation factor 1-gamma</fullName>
    </recommendedName>
</protein>
<dbReference type="SUPFAM" id="SSF52833">
    <property type="entry name" value="Thioredoxin-like"/>
    <property type="match status" value="1"/>
</dbReference>
<comment type="similarity">
    <text evidence="1">Belongs to the GST superfamily.</text>
</comment>
<dbReference type="PANTHER" id="PTHR43986">
    <property type="entry name" value="ELONGATION FACTOR 1-GAMMA"/>
    <property type="match status" value="1"/>
</dbReference>
<name>A0A1V6T7C7_9EURO</name>
<evidence type="ECO:0000256" key="3">
    <source>
        <dbReference type="ARBA" id="ARBA00022917"/>
    </source>
</evidence>
<dbReference type="FunFam" id="3.40.30.10:FF:000142">
    <property type="entry name" value="Elongation factor 1 gamma"/>
    <property type="match status" value="1"/>
</dbReference>
<keyword evidence="10" id="KW-1185">Reference proteome</keyword>
<dbReference type="GO" id="GO:0005737">
    <property type="term" value="C:cytoplasm"/>
    <property type="evidence" value="ECO:0007669"/>
    <property type="project" value="TreeGrafter"/>
</dbReference>
<gene>
    <name evidence="9" type="ORF">PENSTE_c011G00096</name>
</gene>
<dbReference type="SFLD" id="SFLDG00358">
    <property type="entry name" value="Main_(cytGST)"/>
    <property type="match status" value="1"/>
</dbReference>
<dbReference type="SMART" id="SM01183">
    <property type="entry name" value="EF1G"/>
    <property type="match status" value="1"/>
</dbReference>
<dbReference type="InterPro" id="IPR040079">
    <property type="entry name" value="Glutathione_S-Trfase"/>
</dbReference>
<evidence type="ECO:0000313" key="9">
    <source>
        <dbReference type="EMBL" id="OQE21799.1"/>
    </source>
</evidence>
<evidence type="ECO:0000256" key="2">
    <source>
        <dbReference type="ARBA" id="ARBA00022768"/>
    </source>
</evidence>
<dbReference type="EMBL" id="MLKD01000011">
    <property type="protein sequence ID" value="OQE21799.1"/>
    <property type="molecule type" value="Genomic_DNA"/>
</dbReference>
<evidence type="ECO:0008006" key="11">
    <source>
        <dbReference type="Google" id="ProtNLM"/>
    </source>
</evidence>
<dbReference type="PROSITE" id="PS50040">
    <property type="entry name" value="EF1G_C"/>
    <property type="match status" value="1"/>
</dbReference>
<dbReference type="SFLD" id="SFLDS00019">
    <property type="entry name" value="Glutathione_Transferase_(cytos"/>
    <property type="match status" value="1"/>
</dbReference>
<feature type="region of interest" description="Disordered" evidence="5">
    <location>
        <begin position="222"/>
        <end position="250"/>
    </location>
</feature>
<feature type="domain" description="GST N-terminal" evidence="7">
    <location>
        <begin position="2"/>
        <end position="84"/>
    </location>
</feature>
<dbReference type="InterPro" id="IPR010987">
    <property type="entry name" value="Glutathione-S-Trfase_C-like"/>
</dbReference>
<dbReference type="InterPro" id="IPR036249">
    <property type="entry name" value="Thioredoxin-like_sf"/>
</dbReference>
<dbReference type="FunFam" id="3.30.70.1010:FF:000001">
    <property type="entry name" value="Elongation factor 1-gamma 1"/>
    <property type="match status" value="1"/>
</dbReference>
<evidence type="ECO:0000259" key="7">
    <source>
        <dbReference type="PROSITE" id="PS50404"/>
    </source>
</evidence>
<dbReference type="STRING" id="303698.A0A1V6T7C7"/>
<dbReference type="InterPro" id="IPR036282">
    <property type="entry name" value="Glutathione-S-Trfase_C_sf"/>
</dbReference>
<evidence type="ECO:0000256" key="1">
    <source>
        <dbReference type="ARBA" id="ARBA00007409"/>
    </source>
</evidence>
<dbReference type="GO" id="GO:0005634">
    <property type="term" value="C:nucleus"/>
    <property type="evidence" value="ECO:0007669"/>
    <property type="project" value="TreeGrafter"/>
</dbReference>
<dbReference type="Pfam" id="PF00647">
    <property type="entry name" value="EF1G"/>
    <property type="match status" value="1"/>
</dbReference>
<comment type="caution">
    <text evidence="9">The sequence shown here is derived from an EMBL/GenBank/DDBJ whole genome shotgun (WGS) entry which is preliminary data.</text>
</comment>
<dbReference type="InterPro" id="IPR004046">
    <property type="entry name" value="GST_C"/>
</dbReference>
<dbReference type="Pfam" id="PF00043">
    <property type="entry name" value="GST_C"/>
    <property type="match status" value="1"/>
</dbReference>
<evidence type="ECO:0000313" key="10">
    <source>
        <dbReference type="Proteomes" id="UP000191285"/>
    </source>
</evidence>
<dbReference type="PROSITE" id="PS50405">
    <property type="entry name" value="GST_CTER"/>
    <property type="match status" value="1"/>
</dbReference>
<dbReference type="InterPro" id="IPR036433">
    <property type="entry name" value="EF1B_G_C_sf"/>
</dbReference>
<dbReference type="Gene3D" id="3.30.70.1010">
    <property type="entry name" value="Translation elongation factor EF1B, gamma chain, conserved domain"/>
    <property type="match status" value="1"/>
</dbReference>
<evidence type="ECO:0000259" key="6">
    <source>
        <dbReference type="PROSITE" id="PS50040"/>
    </source>
</evidence>
<dbReference type="CDD" id="cd03044">
    <property type="entry name" value="GST_N_EF1Bgamma"/>
    <property type="match status" value="1"/>
</dbReference>
<sequence length="404" mass="45377">MSFGKLYGLPTNPRTISVLVAAKHNDLDLELVETQPNAEANSSAAYRKIHPLGKIPAFEGANGYTLSEAIAIAIYVTSQNEKTTLLGKTKQDYASIVRWLSFANGELLPRFGAWYRPLLGLEPYNKKTVDEVAKVALKTIGALETHLTANTYLVGERITLADIFTAALLTRAFATVLDKTWRDANPAVTRWYNTIVNQDAFKAVVANPVFAEEVIKYTAPKKEEKPKAAPAAEAPKPAPDAPKPKHPLEALGKPELPIDEWKRTYSNEDTPTAMEWFWKNYNPQEYSLWKVDYKYDDELKLTFMANNLIGGFHARLEASRKYLFGCQAVFGANYDCVIRGVFLVRGQEHAPAFDVAPDWESYNFEKIDHTDPAARKYIEDIWSWEAPIQVGDKTLQSVDGHVFK</sequence>
<accession>A0A1V6T7C7</accession>
<dbReference type="FunFam" id="1.20.1050.10:FF:000006">
    <property type="entry name" value="Elongation factor 1 gamma"/>
    <property type="match status" value="1"/>
</dbReference>
<dbReference type="SUPFAM" id="SSF89942">
    <property type="entry name" value="eEF1-gamma domain"/>
    <property type="match status" value="1"/>
</dbReference>
<dbReference type="GO" id="GO:0003746">
    <property type="term" value="F:translation elongation factor activity"/>
    <property type="evidence" value="ECO:0007669"/>
    <property type="project" value="UniProtKB-UniRule"/>
</dbReference>
<reference evidence="10" key="1">
    <citation type="journal article" date="2017" name="Nat. Microbiol.">
        <title>Global analysis of biosynthetic gene clusters reveals vast potential of secondary metabolite production in Penicillium species.</title>
        <authorList>
            <person name="Nielsen J.C."/>
            <person name="Grijseels S."/>
            <person name="Prigent S."/>
            <person name="Ji B."/>
            <person name="Dainat J."/>
            <person name="Nielsen K.F."/>
            <person name="Frisvad J.C."/>
            <person name="Workman M."/>
            <person name="Nielsen J."/>
        </authorList>
    </citation>
    <scope>NUCLEOTIDE SEQUENCE [LARGE SCALE GENOMIC DNA]</scope>
    <source>
        <strain evidence="10">IBT 24891</strain>
    </source>
</reference>
<dbReference type="OrthoDB" id="249703at2759"/>
<proteinExistence type="inferred from homology"/>
<keyword evidence="2 4" id="KW-0251">Elongation factor</keyword>
<evidence type="ECO:0000259" key="8">
    <source>
        <dbReference type="PROSITE" id="PS50405"/>
    </source>
</evidence>
<evidence type="ECO:0000256" key="4">
    <source>
        <dbReference type="PROSITE-ProRule" id="PRU00519"/>
    </source>
</evidence>
<dbReference type="Pfam" id="PF02798">
    <property type="entry name" value="GST_N"/>
    <property type="match status" value="1"/>
</dbReference>